<dbReference type="SUPFAM" id="SSF51445">
    <property type="entry name" value="(Trans)glycosidases"/>
    <property type="match status" value="1"/>
</dbReference>
<evidence type="ECO:0000256" key="4">
    <source>
        <dbReference type="ARBA" id="ARBA00012595"/>
    </source>
</evidence>
<dbReference type="InterPro" id="IPR006047">
    <property type="entry name" value="GH13_cat_dom"/>
</dbReference>
<dbReference type="EMBL" id="OZ037949">
    <property type="protein sequence ID" value="CAL1711235.1"/>
    <property type="molecule type" value="Genomic_DNA"/>
</dbReference>
<dbReference type="Pfam" id="PF00686">
    <property type="entry name" value="CBM_20"/>
    <property type="match status" value="1"/>
</dbReference>
<evidence type="ECO:0000256" key="9">
    <source>
        <dbReference type="ARBA" id="ARBA00023295"/>
    </source>
</evidence>
<evidence type="ECO:0000256" key="1">
    <source>
        <dbReference type="ARBA" id="ARBA00000548"/>
    </source>
</evidence>
<evidence type="ECO:0000256" key="3">
    <source>
        <dbReference type="ARBA" id="ARBA00008061"/>
    </source>
</evidence>
<reference evidence="17" key="1">
    <citation type="submission" date="2024-04" db="EMBL/GenBank/DDBJ databases">
        <authorList>
            <person name="Shaw F."/>
            <person name="Minotto A."/>
        </authorList>
    </citation>
    <scope>NUCLEOTIDE SEQUENCE [LARGE SCALE GENOMIC DNA]</scope>
</reference>
<evidence type="ECO:0000259" key="15">
    <source>
        <dbReference type="PROSITE" id="PS51166"/>
    </source>
</evidence>
<dbReference type="InterPro" id="IPR013780">
    <property type="entry name" value="Glyco_hydro_b"/>
</dbReference>
<dbReference type="Gene3D" id="3.20.20.80">
    <property type="entry name" value="Glycosidases"/>
    <property type="match status" value="1"/>
</dbReference>
<dbReference type="PANTHER" id="PTHR43447">
    <property type="entry name" value="ALPHA-AMYLASE"/>
    <property type="match status" value="1"/>
</dbReference>
<evidence type="ECO:0000256" key="14">
    <source>
        <dbReference type="SAM" id="SignalP"/>
    </source>
</evidence>
<proteinExistence type="inferred from homology"/>
<dbReference type="InterPro" id="IPR002044">
    <property type="entry name" value="CBM20"/>
</dbReference>
<dbReference type="Gene3D" id="2.60.40.10">
    <property type="entry name" value="Immunoglobulins"/>
    <property type="match status" value="1"/>
</dbReference>
<protein>
    <recommendedName>
        <fullName evidence="4 12">Alpha-amylase</fullName>
        <ecNumber evidence="4 12">3.2.1.1</ecNumber>
    </recommendedName>
</protein>
<dbReference type="InterPro" id="IPR031319">
    <property type="entry name" value="A-amylase_C"/>
</dbReference>
<dbReference type="EC" id="3.2.1.1" evidence="4 12"/>
<dbReference type="SMART" id="SM01065">
    <property type="entry name" value="CBM_2"/>
    <property type="match status" value="1"/>
</dbReference>
<feature type="compositionally biased region" description="Polar residues" evidence="13">
    <location>
        <begin position="585"/>
        <end position="604"/>
    </location>
</feature>
<feature type="chain" id="PRO_5047083388" description="Alpha-amylase" evidence="14">
    <location>
        <begin position="22"/>
        <end position="604"/>
    </location>
</feature>
<dbReference type="PRINTS" id="PR00110">
    <property type="entry name" value="ALPHAAMYLASE"/>
</dbReference>
<keyword evidence="6 12" id="KW-0378">Hydrolase</keyword>
<dbReference type="InterPro" id="IPR006046">
    <property type="entry name" value="Alpha_amylase"/>
</dbReference>
<dbReference type="SMART" id="SM00632">
    <property type="entry name" value="Aamy_C"/>
    <property type="match status" value="1"/>
</dbReference>
<dbReference type="Pfam" id="PF00128">
    <property type="entry name" value="Alpha-amylase"/>
    <property type="match status" value="1"/>
</dbReference>
<dbReference type="PROSITE" id="PS51166">
    <property type="entry name" value="CBM20"/>
    <property type="match status" value="1"/>
</dbReference>
<comment type="catalytic activity">
    <reaction evidence="1 12">
        <text>Endohydrolysis of (1-&gt;4)-alpha-D-glucosidic linkages in polysaccharides containing three or more (1-&gt;4)-alpha-linked D-glucose units.</text>
        <dbReference type="EC" id="3.2.1.1"/>
    </reaction>
</comment>
<evidence type="ECO:0000256" key="12">
    <source>
        <dbReference type="RuleBase" id="RU361134"/>
    </source>
</evidence>
<evidence type="ECO:0000256" key="6">
    <source>
        <dbReference type="ARBA" id="ARBA00022801"/>
    </source>
</evidence>
<dbReference type="InterPro" id="IPR006048">
    <property type="entry name" value="A-amylase/branching_C"/>
</dbReference>
<evidence type="ECO:0000256" key="10">
    <source>
        <dbReference type="ARBA" id="ARBA00023326"/>
    </source>
</evidence>
<keyword evidence="5" id="KW-0479">Metal-binding</keyword>
<dbReference type="CDD" id="cd11317">
    <property type="entry name" value="AmyAc_bac_euk_AmyA"/>
    <property type="match status" value="1"/>
</dbReference>
<evidence type="ECO:0000256" key="8">
    <source>
        <dbReference type="ARBA" id="ARBA00023277"/>
    </source>
</evidence>
<comment type="similarity">
    <text evidence="3 11">Belongs to the glycosyl hydrolase 13 family.</text>
</comment>
<evidence type="ECO:0000256" key="7">
    <source>
        <dbReference type="ARBA" id="ARBA00022837"/>
    </source>
</evidence>
<accession>A0ABP1DU26</accession>
<keyword evidence="14" id="KW-0732">Signal</keyword>
<dbReference type="Pfam" id="PF02806">
    <property type="entry name" value="Alpha-amylase_C"/>
    <property type="match status" value="1"/>
</dbReference>
<dbReference type="InterPro" id="IPR013784">
    <property type="entry name" value="Carb-bd-like_fold"/>
</dbReference>
<evidence type="ECO:0000256" key="5">
    <source>
        <dbReference type="ARBA" id="ARBA00022723"/>
    </source>
</evidence>
<evidence type="ECO:0000313" key="17">
    <source>
        <dbReference type="Proteomes" id="UP001497453"/>
    </source>
</evidence>
<keyword evidence="10" id="KW-0624">Polysaccharide degradation</keyword>
<keyword evidence="7" id="KW-0106">Calcium</keyword>
<dbReference type="SMART" id="SM00642">
    <property type="entry name" value="Aamy"/>
    <property type="match status" value="1"/>
</dbReference>
<evidence type="ECO:0000313" key="16">
    <source>
        <dbReference type="EMBL" id="CAL1711235.1"/>
    </source>
</evidence>
<dbReference type="Proteomes" id="UP001497453">
    <property type="component" value="Chromosome 6"/>
</dbReference>
<comment type="cofactor">
    <cofactor evidence="2">
        <name>Ca(2+)</name>
        <dbReference type="ChEBI" id="CHEBI:29108"/>
    </cofactor>
</comment>
<name>A0ABP1DU26_9APHY</name>
<evidence type="ECO:0000256" key="13">
    <source>
        <dbReference type="SAM" id="MobiDB-lite"/>
    </source>
</evidence>
<feature type="signal peptide" evidence="14">
    <location>
        <begin position="1"/>
        <end position="21"/>
    </location>
</feature>
<dbReference type="InterPro" id="IPR017853">
    <property type="entry name" value="GH"/>
</dbReference>
<feature type="region of interest" description="Disordered" evidence="13">
    <location>
        <begin position="582"/>
        <end position="604"/>
    </location>
</feature>
<dbReference type="Gene3D" id="2.60.40.1180">
    <property type="entry name" value="Golgi alpha-mannosidase II"/>
    <property type="match status" value="1"/>
</dbReference>
<gene>
    <name evidence="16" type="ORF">GFSPODELE1_LOCUS8244</name>
</gene>
<keyword evidence="9 12" id="KW-0326">Glycosidase</keyword>
<dbReference type="SUPFAM" id="SSF49452">
    <property type="entry name" value="Starch-binding domain-like"/>
    <property type="match status" value="1"/>
</dbReference>
<evidence type="ECO:0000256" key="11">
    <source>
        <dbReference type="RuleBase" id="RU003615"/>
    </source>
</evidence>
<organism evidence="16 17">
    <name type="scientific">Somion occarium</name>
    <dbReference type="NCBI Taxonomy" id="3059160"/>
    <lineage>
        <taxon>Eukaryota</taxon>
        <taxon>Fungi</taxon>
        <taxon>Dikarya</taxon>
        <taxon>Basidiomycota</taxon>
        <taxon>Agaricomycotina</taxon>
        <taxon>Agaricomycetes</taxon>
        <taxon>Polyporales</taxon>
        <taxon>Cerrenaceae</taxon>
        <taxon>Somion</taxon>
    </lineage>
</organism>
<dbReference type="SUPFAM" id="SSF51011">
    <property type="entry name" value="Glycosyl hydrolase domain"/>
    <property type="match status" value="1"/>
</dbReference>
<dbReference type="InterPro" id="IPR013783">
    <property type="entry name" value="Ig-like_fold"/>
</dbReference>
<dbReference type="CDD" id="cd05808">
    <property type="entry name" value="CBM20_alpha_amylase"/>
    <property type="match status" value="1"/>
</dbReference>
<evidence type="ECO:0000256" key="2">
    <source>
        <dbReference type="ARBA" id="ARBA00001913"/>
    </source>
</evidence>
<keyword evidence="17" id="KW-1185">Reference proteome</keyword>
<sequence>MLSSSLVTISLCLWLALAAHARLTTGNDSLAARAPSGTKNVIIQMFEWTWDSVAAECTNFIGPAGYGFVQVSPPQEHVQGSQWWTDYQPVSYTLTSKRGNRSQFANMITTCHAAGVKVIVDTIFNHMSGADSGTGVAGSSFTHYNYPGIYQTQDFHHCGLEPGDDIVNYGNRVEVQTCELVNLADLATDTEYVRGRLAAYANDLLSLGADGLRLDAAKHIPATDLSNIVSRLSGSPYLTQEVIFGAGEPISPSEYTGIGDVQEFRYTSALKDAFLGGGISSLQSFDNRGWVSGSQANVFVTNHDTERNGDSLNNNSPSNTYVTAMIFSLAYPYGTPTILSSYSGFTNTDAGAPNGGVGTCSGTGGSNGWLCQHRWVAISGMVGFHNNVGTAALNNWVSPQSQQIAFGRGKRDWVMYSMPHLMGLYSGSLGFVAINNADSAWTSTFSTSLPNGSYCDVISGQSSSGTCTGNSFTVSSGTFSTTVPARSAIAIHTGATGNGSNNGGNGTGSVTVNFAVTATTTFGENIFLVGSLSQLGSWNPSSAIALSSANYPTWTASVSLPPSTSFEYKFIRKEVDGSIVWESDPNLQDTTPASGSQTVSTSWR</sequence>
<feature type="domain" description="CBM20" evidence="15">
    <location>
        <begin position="504"/>
        <end position="604"/>
    </location>
</feature>
<keyword evidence="8 12" id="KW-0119">Carbohydrate metabolism</keyword>